<dbReference type="RefSeq" id="XP_030976537.1">
    <property type="nucleotide sequence ID" value="XM_031131780.1"/>
</dbReference>
<reference evidence="4" key="2">
    <citation type="submission" date="2019-10" db="EMBL/GenBank/DDBJ databases">
        <authorList>
            <consortium name="NCBI Genome Project"/>
        </authorList>
    </citation>
    <scope>NUCLEOTIDE SEQUENCE</scope>
    <source>
        <strain evidence="4">NI907</strain>
    </source>
</reference>
<feature type="region of interest" description="Disordered" evidence="1">
    <location>
        <begin position="19"/>
        <end position="38"/>
    </location>
</feature>
<reference evidence="4" key="3">
    <citation type="submission" date="2025-08" db="UniProtKB">
        <authorList>
            <consortium name="RefSeq"/>
        </authorList>
    </citation>
    <scope>IDENTIFICATION</scope>
    <source>
        <strain evidence="4">NI907</strain>
    </source>
</reference>
<dbReference type="AlphaFoldDB" id="A0A6P8ANR0"/>
<feature type="chain" id="PRO_5027754948" evidence="2">
    <location>
        <begin position="18"/>
        <end position="637"/>
    </location>
</feature>
<protein>
    <submittedName>
        <fullName evidence="4">Uncharacterized protein</fullName>
    </submittedName>
</protein>
<feature type="compositionally biased region" description="Polar residues" evidence="1">
    <location>
        <begin position="460"/>
        <end position="471"/>
    </location>
</feature>
<feature type="compositionally biased region" description="Basic and acidic residues" evidence="1">
    <location>
        <begin position="291"/>
        <end position="302"/>
    </location>
</feature>
<gene>
    <name evidence="4" type="ORF">PgNI_11816</name>
</gene>
<feature type="compositionally biased region" description="Basic and acidic residues" evidence="1">
    <location>
        <begin position="349"/>
        <end position="371"/>
    </location>
</feature>
<keyword evidence="2" id="KW-0732">Signal</keyword>
<feature type="compositionally biased region" description="Basic and acidic residues" evidence="1">
    <location>
        <begin position="601"/>
        <end position="610"/>
    </location>
</feature>
<feature type="region of interest" description="Disordered" evidence="1">
    <location>
        <begin position="206"/>
        <end position="623"/>
    </location>
</feature>
<feature type="compositionally biased region" description="Basic and acidic residues" evidence="1">
    <location>
        <begin position="406"/>
        <end position="423"/>
    </location>
</feature>
<dbReference type="OrthoDB" id="3043759at2759"/>
<name>A0A6P8ANR0_PYRGI</name>
<evidence type="ECO:0000256" key="2">
    <source>
        <dbReference type="SAM" id="SignalP"/>
    </source>
</evidence>
<organism evidence="3 4">
    <name type="scientific">Pyricularia grisea</name>
    <name type="common">Crabgrass-specific blast fungus</name>
    <name type="synonym">Magnaporthe grisea</name>
    <dbReference type="NCBI Taxonomy" id="148305"/>
    <lineage>
        <taxon>Eukaryota</taxon>
        <taxon>Fungi</taxon>
        <taxon>Dikarya</taxon>
        <taxon>Ascomycota</taxon>
        <taxon>Pezizomycotina</taxon>
        <taxon>Sordariomycetes</taxon>
        <taxon>Sordariomycetidae</taxon>
        <taxon>Magnaporthales</taxon>
        <taxon>Pyriculariaceae</taxon>
        <taxon>Pyricularia</taxon>
    </lineage>
</organism>
<proteinExistence type="predicted"/>
<feature type="compositionally biased region" description="Low complexity" evidence="1">
    <location>
        <begin position="424"/>
        <end position="437"/>
    </location>
</feature>
<evidence type="ECO:0000313" key="4">
    <source>
        <dbReference type="RefSeq" id="XP_030976537.1"/>
    </source>
</evidence>
<feature type="compositionally biased region" description="Low complexity" evidence="1">
    <location>
        <begin position="445"/>
        <end position="459"/>
    </location>
</feature>
<feature type="compositionally biased region" description="Low complexity" evidence="1">
    <location>
        <begin position="580"/>
        <end position="600"/>
    </location>
</feature>
<reference evidence="3 4" key="1">
    <citation type="journal article" date="2019" name="Mol. Biol. Evol.">
        <title>Blast fungal genomes show frequent chromosomal changes, gene gains and losses, and effector gene turnover.</title>
        <authorList>
            <person name="Gomez Luciano L.B."/>
            <person name="Jason Tsai I."/>
            <person name="Chuma I."/>
            <person name="Tosa Y."/>
            <person name="Chen Y.H."/>
            <person name="Li J.Y."/>
            <person name="Li M.Y."/>
            <person name="Jade Lu M.Y."/>
            <person name="Nakayashiki H."/>
            <person name="Li W.H."/>
        </authorList>
    </citation>
    <scope>NUCLEOTIDE SEQUENCE [LARGE SCALE GENOMIC DNA]</scope>
    <source>
        <strain evidence="3 4">NI907</strain>
    </source>
</reference>
<dbReference type="Proteomes" id="UP000515153">
    <property type="component" value="Chromosome V"/>
</dbReference>
<dbReference type="GeneID" id="41966685"/>
<feature type="compositionally biased region" description="Basic and acidic residues" evidence="1">
    <location>
        <begin position="212"/>
        <end position="234"/>
    </location>
</feature>
<keyword evidence="3" id="KW-1185">Reference proteome</keyword>
<accession>A0A6P8ANR0</accession>
<feature type="compositionally biased region" description="Polar residues" evidence="1">
    <location>
        <begin position="551"/>
        <end position="563"/>
    </location>
</feature>
<sequence>MRLQIAFALSLVALAQATGGDNTVKPLPGRSGGYSRPVPNSKPVWVSVYSDDKLHNHMEHVEDYQREYNKVDEVYPGGGNANKVRTERKHGQLQHLGPHPITGLSQVKDEKVPAGFKDPKLSKETTYRAVPYYESGGYSKSRYLQDNPRDTKGLGYDNWKKSDQKYVLAEQKKGEKVYSTEGGMLSGAKAAMDKGLYSGLAMETSRGWHPLGDQRRAHEEPSRTRPERSRDRRGTIAYPDQTQNPPSARQERYETGGRARTDPDPYWTKALDSDGQPLTGVPHGYVFPAKTIKDTFDPERPETWQNRAPSDRYARSSHPPRPKTREDYDESVETKPRGPVTRPPSTKAYDMDSLRDALPDDRRDRRGRDRPPVSSARFFENQPSSSSSSSRRESSRVGRSSSSTREPFDVRDSSRSRRSDSIRESSSARSSSQLGRSRSTREQPSARSSSRLGRSDSVSVPSGSGTVQLTSDYRGRGTFYDYDPEYDGRPQSHSAPHCYSKFQKRGVDGETSAGCDVQPQETNSKPAAAIPADKSSTAPANKAQVVPPVQKISNNAGGTSKGLSATPAVSAEKKPVGHVANSLPAANPNLATPVKAAPVKEAPKAKEAPKVKSAPGVKAPPTNSKLVRRNWIVGRRR</sequence>
<dbReference type="KEGG" id="pgri:PgNI_11816"/>
<feature type="compositionally biased region" description="Basic and acidic residues" evidence="1">
    <location>
        <begin position="249"/>
        <end position="263"/>
    </location>
</feature>
<feature type="signal peptide" evidence="2">
    <location>
        <begin position="1"/>
        <end position="17"/>
    </location>
</feature>
<evidence type="ECO:0000313" key="3">
    <source>
        <dbReference type="Proteomes" id="UP000515153"/>
    </source>
</evidence>
<evidence type="ECO:0000256" key="1">
    <source>
        <dbReference type="SAM" id="MobiDB-lite"/>
    </source>
</evidence>